<dbReference type="BioCyc" id="LINT1193029:G11R4-3231-MONOMER"/>
<name>M6ZJG9_LEPIR</name>
<evidence type="ECO:0000313" key="1">
    <source>
        <dbReference type="EMBL" id="EMP06613.1"/>
    </source>
</evidence>
<sequence>MNEIKIECHTVKGMKDKIFILNNITEYANEIDSTLKTIAEIQNQTKIHYDSDEFEEQIKKLFPGKATIYLAKESNRSRYQVVKNLNNNKMISRPVLKYNGAKFLLNYN</sequence>
<comment type="caution">
    <text evidence="1">The sequence shown here is derived from an EMBL/GenBank/DDBJ whole genome shotgun (WGS) entry which is preliminary data.</text>
</comment>
<dbReference type="EMBL" id="AKWN02000328">
    <property type="protein sequence ID" value="EMP06613.1"/>
    <property type="molecule type" value="Genomic_DNA"/>
</dbReference>
<evidence type="ECO:0000313" key="2">
    <source>
        <dbReference type="Proteomes" id="UP000012117"/>
    </source>
</evidence>
<proteinExistence type="predicted"/>
<protein>
    <submittedName>
        <fullName evidence="1">Uncharacterized protein</fullName>
    </submittedName>
</protein>
<accession>M6ZJG9</accession>
<organism evidence="1 2">
    <name type="scientific">Leptospira interrogans serovar Pyrogenes str. 200701872</name>
    <dbReference type="NCBI Taxonomy" id="1193029"/>
    <lineage>
        <taxon>Bacteria</taxon>
        <taxon>Pseudomonadati</taxon>
        <taxon>Spirochaetota</taxon>
        <taxon>Spirochaetia</taxon>
        <taxon>Leptospirales</taxon>
        <taxon>Leptospiraceae</taxon>
        <taxon>Leptospira</taxon>
    </lineage>
</organism>
<gene>
    <name evidence="1" type="ORF">LEP1GSC124_1970</name>
</gene>
<dbReference type="Proteomes" id="UP000012117">
    <property type="component" value="Unassembled WGS sequence"/>
</dbReference>
<dbReference type="AlphaFoldDB" id="M6ZJG9"/>
<reference evidence="1 2" key="1">
    <citation type="submission" date="2013-01" db="EMBL/GenBank/DDBJ databases">
        <authorList>
            <person name="Harkins D.M."/>
            <person name="Durkin A.S."/>
            <person name="Brinkac L.M."/>
            <person name="Haft D.H."/>
            <person name="Selengut J.D."/>
            <person name="Sanka R."/>
            <person name="DePew J."/>
            <person name="Purushe J."/>
            <person name="Picardeau M."/>
            <person name="Werts C."/>
            <person name="Goarant C."/>
            <person name="Vinetz J.M."/>
            <person name="Sutton G.G."/>
            <person name="Nierman W.C."/>
            <person name="Fouts D.E."/>
        </authorList>
    </citation>
    <scope>NUCLEOTIDE SEQUENCE [LARGE SCALE GENOMIC DNA]</scope>
    <source>
        <strain evidence="1 2">200701872</strain>
    </source>
</reference>